<proteinExistence type="predicted"/>
<dbReference type="EMBL" id="AP026933">
    <property type="protein sequence ID" value="BDT03339.1"/>
    <property type="molecule type" value="Genomic_DNA"/>
</dbReference>
<dbReference type="EMBL" id="AP026933">
    <property type="protein sequence ID" value="BDT03313.1"/>
    <property type="molecule type" value="Genomic_DNA"/>
</dbReference>
<evidence type="ECO:0000313" key="2">
    <source>
        <dbReference type="EMBL" id="BDT03339.1"/>
    </source>
</evidence>
<keyword evidence="3" id="KW-1185">Reference proteome</keyword>
<protein>
    <submittedName>
        <fullName evidence="1">Uncharacterized protein</fullName>
    </submittedName>
</protein>
<organism evidence="1 3">
    <name type="scientific">Spiroplasma ixodetis</name>
    <dbReference type="NCBI Taxonomy" id="2141"/>
    <lineage>
        <taxon>Bacteria</taxon>
        <taxon>Bacillati</taxon>
        <taxon>Mycoplasmatota</taxon>
        <taxon>Mollicutes</taxon>
        <taxon>Entomoplasmatales</taxon>
        <taxon>Spiroplasmataceae</taxon>
        <taxon>Spiroplasma</taxon>
    </lineage>
</organism>
<dbReference type="Proteomes" id="UP001163387">
    <property type="component" value="Chromosome"/>
</dbReference>
<evidence type="ECO:0000313" key="1">
    <source>
        <dbReference type="EMBL" id="BDT03313.1"/>
    </source>
</evidence>
<sequence>MQDIAVQFEKHCWIHSVSLFPPQVHVGRSPLFNFKNDILSHKFLTGIHINEIDEENPELIKDFLPIENRQEFLKLEEDLDNSIFDKLQRLSDEMWN</sequence>
<accession>A0ABN6SWG3</accession>
<reference evidence="1 3" key="1">
    <citation type="journal article" date="2022" name="Front. Microbiol.">
        <title>Male-killing mechanisms vary between Spiroplasma species.</title>
        <authorList>
            <person name="Arai H."/>
            <person name="Inoue M."/>
            <person name="Kageyama D."/>
        </authorList>
    </citation>
    <scope>NUCLEOTIDE SEQUENCE [LARGE SCALE GENOMIC DNA]</scope>
    <source>
        <strain evidence="3">sHm</strain>
        <strain evidence="1">SHm</strain>
    </source>
</reference>
<evidence type="ECO:0000313" key="3">
    <source>
        <dbReference type="Proteomes" id="UP001163387"/>
    </source>
</evidence>
<gene>
    <name evidence="1" type="ORF">SHM_09590</name>
    <name evidence="2" type="ORF">SHM_09850</name>
</gene>
<name>A0ABN6SWG3_9MOLU</name>